<gene>
    <name evidence="5" type="ORF">BJG266_LOCUS784</name>
    <name evidence="6" type="ORF">QVE165_LOCUS10016</name>
</gene>
<dbReference type="PANTHER" id="PTHR22420">
    <property type="entry name" value="PROTEIN FAM81A"/>
    <property type="match status" value="1"/>
</dbReference>
<comment type="caution">
    <text evidence="5">The sequence shown here is derived from an EMBL/GenBank/DDBJ whole genome shotgun (WGS) entry which is preliminary data.</text>
</comment>
<dbReference type="InterPro" id="IPR029619">
    <property type="entry name" value="FAM81"/>
</dbReference>
<feature type="coiled-coil region" evidence="3">
    <location>
        <begin position="64"/>
        <end position="116"/>
    </location>
</feature>
<dbReference type="Proteomes" id="UP000663832">
    <property type="component" value="Unassembled WGS sequence"/>
</dbReference>
<evidence type="ECO:0000256" key="4">
    <source>
        <dbReference type="SAM" id="MobiDB-lite"/>
    </source>
</evidence>
<evidence type="ECO:0000313" key="8">
    <source>
        <dbReference type="Proteomes" id="UP000663877"/>
    </source>
</evidence>
<keyword evidence="1 3" id="KW-0175">Coiled coil</keyword>
<dbReference type="PANTHER" id="PTHR22420:SF4">
    <property type="entry name" value="PROTEIN FAM81A"/>
    <property type="match status" value="1"/>
</dbReference>
<dbReference type="EMBL" id="CAJNOI010000002">
    <property type="protein sequence ID" value="CAF0726361.1"/>
    <property type="molecule type" value="Genomic_DNA"/>
</dbReference>
<evidence type="ECO:0000313" key="5">
    <source>
        <dbReference type="EMBL" id="CAF0726361.1"/>
    </source>
</evidence>
<evidence type="ECO:0000256" key="2">
    <source>
        <dbReference type="ARBA" id="ARBA00046344"/>
    </source>
</evidence>
<proteinExistence type="inferred from homology"/>
<dbReference type="EMBL" id="CAJNOM010000046">
    <property type="protein sequence ID" value="CAF0911237.1"/>
    <property type="molecule type" value="Genomic_DNA"/>
</dbReference>
<comment type="similarity">
    <text evidence="2">Belongs to the FAM81 family.</text>
</comment>
<dbReference type="Proteomes" id="UP000663877">
    <property type="component" value="Unassembled WGS sequence"/>
</dbReference>
<protein>
    <submittedName>
        <fullName evidence="5">Uncharacterized protein</fullName>
    </submittedName>
</protein>
<reference evidence="5" key="1">
    <citation type="submission" date="2021-02" db="EMBL/GenBank/DDBJ databases">
        <authorList>
            <person name="Nowell W R."/>
        </authorList>
    </citation>
    <scope>NUCLEOTIDE SEQUENCE</scope>
</reference>
<evidence type="ECO:0000256" key="3">
    <source>
        <dbReference type="SAM" id="Coils"/>
    </source>
</evidence>
<keyword evidence="7" id="KW-1185">Reference proteome</keyword>
<evidence type="ECO:0000313" key="7">
    <source>
        <dbReference type="Proteomes" id="UP000663832"/>
    </source>
</evidence>
<dbReference type="AlphaFoldDB" id="A0A813MSM4"/>
<evidence type="ECO:0000256" key="1">
    <source>
        <dbReference type="ARBA" id="ARBA00023054"/>
    </source>
</evidence>
<name>A0A813MSM4_9BILA</name>
<feature type="region of interest" description="Disordered" evidence="4">
    <location>
        <begin position="150"/>
        <end position="170"/>
    </location>
</feature>
<organism evidence="5 8">
    <name type="scientific">Adineta steineri</name>
    <dbReference type="NCBI Taxonomy" id="433720"/>
    <lineage>
        <taxon>Eukaryota</taxon>
        <taxon>Metazoa</taxon>
        <taxon>Spiralia</taxon>
        <taxon>Gnathifera</taxon>
        <taxon>Rotifera</taxon>
        <taxon>Eurotatoria</taxon>
        <taxon>Bdelloidea</taxon>
        <taxon>Adinetida</taxon>
        <taxon>Adinetidae</taxon>
        <taxon>Adineta</taxon>
    </lineage>
</organism>
<evidence type="ECO:0000313" key="6">
    <source>
        <dbReference type="EMBL" id="CAF0911237.1"/>
    </source>
</evidence>
<accession>A0A813MSM4</accession>
<feature type="compositionally biased region" description="Basic and acidic residues" evidence="4">
    <location>
        <begin position="157"/>
        <end position="170"/>
    </location>
</feature>
<dbReference type="OrthoDB" id="10014002at2759"/>
<sequence>MDQFQVLSAVCKKLNNDVESLVNQMSIRESALAQADARQQSQDDQLRSFNMDLQIKLSRADTVIQKLQVDIEQISHGLREAINNQQEFNRSSVQRQQELKAEISTLTQRIDRMFNEQQVLLRTFETDTARALSTADSRAHAFVDELRSQMLQSKAQKSSEQERNEQRINQKLDEIKRSLDNYERYEKRIDDAMQQFERKTFSVDDHYKRAMGDLNQNNTSIEHDVYKRFDDRYQRTVSNLDKVKKEMRTCFESLENSVQTLQRITDKRIKNTEEKLEKQVQQLRKEIDIM</sequence>